<dbReference type="PANTHER" id="PTHR48059">
    <property type="entry name" value="POLYGALACTURONASE INHIBITOR 1"/>
    <property type="match status" value="1"/>
</dbReference>
<dbReference type="PANTHER" id="PTHR48059:SF30">
    <property type="entry name" value="OS06G0587000 PROTEIN"/>
    <property type="match status" value="1"/>
</dbReference>
<evidence type="ECO:0000313" key="3">
    <source>
        <dbReference type="Proteomes" id="UP000298652"/>
    </source>
</evidence>
<dbReference type="InterPro" id="IPR051848">
    <property type="entry name" value="PGIP"/>
</dbReference>
<dbReference type="Gene3D" id="3.80.10.10">
    <property type="entry name" value="Ribonuclease Inhibitor"/>
    <property type="match status" value="1"/>
</dbReference>
<dbReference type="Gramene" id="TKW01718">
    <property type="protein sequence ID" value="TKW01718"/>
    <property type="gene ID" value="SEVIR_8G197400v2"/>
</dbReference>
<dbReference type="AlphaFoldDB" id="A0A4U6THA6"/>
<evidence type="ECO:0008006" key="4">
    <source>
        <dbReference type="Google" id="ProtNLM"/>
    </source>
</evidence>
<dbReference type="SUPFAM" id="SSF52058">
    <property type="entry name" value="L domain-like"/>
    <property type="match status" value="1"/>
</dbReference>
<sequence>MTLQIVFRLDPVCPNRAPPESSSSWLVARRCRSWRYPDSGGADHCTWPEVTCDARSRVVALEVPSPSRRSVPGRELAGELPATVGLLTELKEISFPFHGLRGEIPCEIWGLEKLEVVNLAGNSLQGALPAVFPPRLRVLTLASNLLHEGSGTL</sequence>
<dbReference type="EMBL" id="CM016559">
    <property type="protein sequence ID" value="TKW01718.1"/>
    <property type="molecule type" value="Genomic_DNA"/>
</dbReference>
<organism evidence="2 3">
    <name type="scientific">Setaria viridis</name>
    <name type="common">Green bristlegrass</name>
    <name type="synonym">Setaria italica subsp. viridis</name>
    <dbReference type="NCBI Taxonomy" id="4556"/>
    <lineage>
        <taxon>Eukaryota</taxon>
        <taxon>Viridiplantae</taxon>
        <taxon>Streptophyta</taxon>
        <taxon>Embryophyta</taxon>
        <taxon>Tracheophyta</taxon>
        <taxon>Spermatophyta</taxon>
        <taxon>Magnoliopsida</taxon>
        <taxon>Liliopsida</taxon>
        <taxon>Poales</taxon>
        <taxon>Poaceae</taxon>
        <taxon>PACMAD clade</taxon>
        <taxon>Panicoideae</taxon>
        <taxon>Panicodae</taxon>
        <taxon>Paniceae</taxon>
        <taxon>Cenchrinae</taxon>
        <taxon>Setaria</taxon>
    </lineage>
</organism>
<evidence type="ECO:0000256" key="1">
    <source>
        <dbReference type="ARBA" id="ARBA00004196"/>
    </source>
</evidence>
<gene>
    <name evidence="2" type="ORF">SEVIR_8G197400v2</name>
</gene>
<reference evidence="2" key="1">
    <citation type="submission" date="2019-03" db="EMBL/GenBank/DDBJ databases">
        <title>WGS assembly of Setaria viridis.</title>
        <authorList>
            <person name="Huang P."/>
            <person name="Jenkins J."/>
            <person name="Grimwood J."/>
            <person name="Barry K."/>
            <person name="Healey A."/>
            <person name="Mamidi S."/>
            <person name="Sreedasyam A."/>
            <person name="Shu S."/>
            <person name="Feldman M."/>
            <person name="Wu J."/>
            <person name="Yu Y."/>
            <person name="Chen C."/>
            <person name="Johnson J."/>
            <person name="Rokhsar D."/>
            <person name="Baxter I."/>
            <person name="Schmutz J."/>
            <person name="Brutnell T."/>
            <person name="Kellogg E."/>
        </authorList>
    </citation>
    <scope>NUCLEOTIDE SEQUENCE [LARGE SCALE GENOMIC DNA]</scope>
</reference>
<dbReference type="InterPro" id="IPR032675">
    <property type="entry name" value="LRR_dom_sf"/>
</dbReference>
<proteinExistence type="predicted"/>
<accession>A0A4U6THA6</accession>
<protein>
    <recommendedName>
        <fullName evidence="4">Leucine-rich repeat-containing N-terminal plant-type domain-containing protein</fullName>
    </recommendedName>
</protein>
<comment type="subcellular location">
    <subcellularLocation>
        <location evidence="1">Cell envelope</location>
    </subcellularLocation>
</comment>
<evidence type="ECO:0000313" key="2">
    <source>
        <dbReference type="EMBL" id="TKW01718.1"/>
    </source>
</evidence>
<keyword evidence="3" id="KW-1185">Reference proteome</keyword>
<dbReference type="Proteomes" id="UP000298652">
    <property type="component" value="Chromosome 8"/>
</dbReference>
<name>A0A4U6THA6_SETVI</name>